<evidence type="ECO:0000256" key="2">
    <source>
        <dbReference type="ARBA" id="ARBA00022679"/>
    </source>
</evidence>
<evidence type="ECO:0000256" key="1">
    <source>
        <dbReference type="ARBA" id="ARBA00022603"/>
    </source>
</evidence>
<dbReference type="SUPFAM" id="SSF75217">
    <property type="entry name" value="alpha/beta knot"/>
    <property type="match status" value="1"/>
</dbReference>
<dbReference type="InterPro" id="IPR051259">
    <property type="entry name" value="rRNA_Methyltransferase"/>
</dbReference>
<dbReference type="STRING" id="81824.A9UYT1"/>
<dbReference type="InterPro" id="IPR001537">
    <property type="entry name" value="SpoU_MeTrfase"/>
</dbReference>
<dbReference type="CDD" id="cd18095">
    <property type="entry name" value="SpoU-like_rRNA-MTase"/>
    <property type="match status" value="1"/>
</dbReference>
<dbReference type="EMBL" id="CH991550">
    <property type="protein sequence ID" value="EDQ89659.1"/>
    <property type="molecule type" value="Genomic_DNA"/>
</dbReference>
<keyword evidence="3" id="KW-0732">Signal</keyword>
<evidence type="ECO:0000256" key="3">
    <source>
        <dbReference type="SAM" id="SignalP"/>
    </source>
</evidence>
<dbReference type="GO" id="GO:0032259">
    <property type="term" value="P:methylation"/>
    <property type="evidence" value="ECO:0007669"/>
    <property type="project" value="UniProtKB-KW"/>
</dbReference>
<dbReference type="Gene3D" id="3.40.1280.10">
    <property type="match status" value="1"/>
</dbReference>
<keyword evidence="2" id="KW-0808">Transferase</keyword>
<keyword evidence="6" id="KW-1185">Reference proteome</keyword>
<proteinExistence type="predicted"/>
<dbReference type="InterPro" id="IPR029026">
    <property type="entry name" value="tRNA_m1G_MTases_N"/>
</dbReference>
<evidence type="ECO:0000313" key="5">
    <source>
        <dbReference type="EMBL" id="EDQ89659.1"/>
    </source>
</evidence>
<dbReference type="RefSeq" id="XP_001745688.1">
    <property type="nucleotide sequence ID" value="XM_001745636.1"/>
</dbReference>
<dbReference type="AlphaFoldDB" id="A9UYT1"/>
<dbReference type="Proteomes" id="UP000001357">
    <property type="component" value="Unassembled WGS sequence"/>
</dbReference>
<dbReference type="PANTHER" id="PTHR43191">
    <property type="entry name" value="RRNA METHYLTRANSFERASE 3"/>
    <property type="match status" value="1"/>
</dbReference>
<organism evidence="5 6">
    <name type="scientific">Monosiga brevicollis</name>
    <name type="common">Choanoflagellate</name>
    <dbReference type="NCBI Taxonomy" id="81824"/>
    <lineage>
        <taxon>Eukaryota</taxon>
        <taxon>Choanoflagellata</taxon>
        <taxon>Craspedida</taxon>
        <taxon>Salpingoecidae</taxon>
        <taxon>Monosiga</taxon>
    </lineage>
</organism>
<reference evidence="5 6" key="1">
    <citation type="journal article" date="2008" name="Nature">
        <title>The genome of the choanoflagellate Monosiga brevicollis and the origin of metazoans.</title>
        <authorList>
            <consortium name="JGI Sequencing"/>
            <person name="King N."/>
            <person name="Westbrook M.J."/>
            <person name="Young S.L."/>
            <person name="Kuo A."/>
            <person name="Abedin M."/>
            <person name="Chapman J."/>
            <person name="Fairclough S."/>
            <person name="Hellsten U."/>
            <person name="Isogai Y."/>
            <person name="Letunic I."/>
            <person name="Marr M."/>
            <person name="Pincus D."/>
            <person name="Putnam N."/>
            <person name="Rokas A."/>
            <person name="Wright K.J."/>
            <person name="Zuzow R."/>
            <person name="Dirks W."/>
            <person name="Good M."/>
            <person name="Goodstein D."/>
            <person name="Lemons D."/>
            <person name="Li W."/>
            <person name="Lyons J.B."/>
            <person name="Morris A."/>
            <person name="Nichols S."/>
            <person name="Richter D.J."/>
            <person name="Salamov A."/>
            <person name="Bork P."/>
            <person name="Lim W.A."/>
            <person name="Manning G."/>
            <person name="Miller W.T."/>
            <person name="McGinnis W."/>
            <person name="Shapiro H."/>
            <person name="Tjian R."/>
            <person name="Grigoriev I.V."/>
            <person name="Rokhsar D."/>
        </authorList>
    </citation>
    <scope>NUCLEOTIDE SEQUENCE [LARGE SCALE GENOMIC DNA]</scope>
    <source>
        <strain evidence="6">MX1 / ATCC 50154</strain>
    </source>
</reference>
<dbReference type="InParanoid" id="A9UYT1"/>
<protein>
    <recommendedName>
        <fullName evidence="4">tRNA/rRNA methyltransferase SpoU type domain-containing protein</fullName>
    </recommendedName>
</protein>
<dbReference type="PANTHER" id="PTHR43191:SF2">
    <property type="entry name" value="RRNA METHYLTRANSFERASE 3, MITOCHONDRIAL"/>
    <property type="match status" value="1"/>
</dbReference>
<dbReference type="GO" id="GO:0006396">
    <property type="term" value="P:RNA processing"/>
    <property type="evidence" value="ECO:0007669"/>
    <property type="project" value="InterPro"/>
</dbReference>
<gene>
    <name evidence="5" type="ORF">MONBRDRAFT_36980</name>
</gene>
<dbReference type="GO" id="GO:0003723">
    <property type="term" value="F:RNA binding"/>
    <property type="evidence" value="ECO:0007669"/>
    <property type="project" value="InterPro"/>
</dbReference>
<keyword evidence="1" id="KW-0489">Methyltransferase</keyword>
<feature type="chain" id="PRO_5002742468" description="tRNA/rRNA methyltransferase SpoU type domain-containing protein" evidence="3">
    <location>
        <begin position="20"/>
        <end position="549"/>
    </location>
</feature>
<sequence length="549" mass="60266">MMQRRLALTLALARRCSVGTGVQQCARCLATDSDPAPASAPAPAPSGSVDYQLPAASWSVHDLVQRARDSPDSSWSDADVLRLARLSALHVNQADLPTFKANLQQIDAFVAQVQDAPIDDTVEPLVVLASRCLVLNMVSFTRHAKLLFASTMRLTEQPMTRRPVNQRIFIVPRRLQHQRPDVSNKQHRVLKQLRAAQNSKDAAIIESFSVLTTALEHGFVPTLVCTTPPRQASIAALLAKHNVSTHIWTVDESILRQLMLQPRFEPLIATGMFKCRLEFWSCFVARCHCPMVLHTGVLCRLEKNTTAGMEYFKSSRMRILSLCDCMLSNPDQRPPMSWIVVPKSSHTFRFFTSPLEVMRAPMNVCAHVACHGLFGYVGTASLTPAPADWRRLVVVAAQDPHNVGSIVRTALAFGADAICVWDGAAQPLTAATIKASAGHVFAGRFLSPTEVLRAARSTASEVAPSTLWTAAEAHAPSSWSHRQLEDVAWPHRRVLVLGHETRGVPRDLQPFCQPVHIAIHPGVESLSVAAAAAILCDRVFAFECAKQSH</sequence>
<evidence type="ECO:0000313" key="6">
    <source>
        <dbReference type="Proteomes" id="UP000001357"/>
    </source>
</evidence>
<dbReference type="InterPro" id="IPR029028">
    <property type="entry name" value="Alpha/beta_knot_MTases"/>
</dbReference>
<accession>A9UYT1</accession>
<evidence type="ECO:0000259" key="4">
    <source>
        <dbReference type="Pfam" id="PF00588"/>
    </source>
</evidence>
<name>A9UYT1_MONBE</name>
<dbReference type="Pfam" id="PF00588">
    <property type="entry name" value="SpoU_methylase"/>
    <property type="match status" value="1"/>
</dbReference>
<dbReference type="KEGG" id="mbr:MONBRDRAFT_36980"/>
<dbReference type="GeneID" id="5890766"/>
<feature type="domain" description="tRNA/rRNA methyltransferase SpoU type" evidence="4">
    <location>
        <begin position="391"/>
        <end position="536"/>
    </location>
</feature>
<dbReference type="GO" id="GO:0008173">
    <property type="term" value="F:RNA methyltransferase activity"/>
    <property type="evidence" value="ECO:0007669"/>
    <property type="project" value="InterPro"/>
</dbReference>
<feature type="signal peptide" evidence="3">
    <location>
        <begin position="1"/>
        <end position="19"/>
    </location>
</feature>